<evidence type="ECO:0000313" key="7">
    <source>
        <dbReference type="Proteomes" id="UP000231152"/>
    </source>
</evidence>
<dbReference type="PANTHER" id="PTHR30290:SF9">
    <property type="entry name" value="OLIGOPEPTIDE-BINDING PROTEIN APPA"/>
    <property type="match status" value="1"/>
</dbReference>
<protein>
    <recommendedName>
        <fullName evidence="5">Solute-binding protein family 5 domain-containing protein</fullName>
    </recommendedName>
</protein>
<dbReference type="EMBL" id="PFET01000001">
    <property type="protein sequence ID" value="PJE76297.1"/>
    <property type="molecule type" value="Genomic_DNA"/>
</dbReference>
<dbReference type="InterPro" id="IPR039424">
    <property type="entry name" value="SBP_5"/>
</dbReference>
<feature type="domain" description="Solute-binding protein family 5" evidence="5">
    <location>
        <begin position="136"/>
        <end position="502"/>
    </location>
</feature>
<dbReference type="Gene3D" id="3.10.105.10">
    <property type="entry name" value="Dipeptide-binding Protein, Domain 3"/>
    <property type="match status" value="1"/>
</dbReference>
<dbReference type="GO" id="GO:1904680">
    <property type="term" value="F:peptide transmembrane transporter activity"/>
    <property type="evidence" value="ECO:0007669"/>
    <property type="project" value="TreeGrafter"/>
</dbReference>
<dbReference type="GO" id="GO:0042597">
    <property type="term" value="C:periplasmic space"/>
    <property type="evidence" value="ECO:0007669"/>
    <property type="project" value="UniProtKB-ARBA"/>
</dbReference>
<dbReference type="CDD" id="cd08513">
    <property type="entry name" value="PBP2_thermophilic_Hb8_like"/>
    <property type="match status" value="1"/>
</dbReference>
<keyword evidence="3" id="KW-0732">Signal</keyword>
<evidence type="ECO:0000256" key="1">
    <source>
        <dbReference type="ARBA" id="ARBA00005695"/>
    </source>
</evidence>
<organism evidence="6 7">
    <name type="scientific">Candidatus Uhrbacteria bacterium CG10_big_fil_rev_8_21_14_0_10_48_11</name>
    <dbReference type="NCBI Taxonomy" id="1975037"/>
    <lineage>
        <taxon>Bacteria</taxon>
        <taxon>Candidatus Uhriibacteriota</taxon>
    </lineage>
</organism>
<dbReference type="AlphaFoldDB" id="A0A2M8LFS7"/>
<evidence type="ECO:0000256" key="2">
    <source>
        <dbReference type="ARBA" id="ARBA00022448"/>
    </source>
</evidence>
<dbReference type="GO" id="GO:0015833">
    <property type="term" value="P:peptide transport"/>
    <property type="evidence" value="ECO:0007669"/>
    <property type="project" value="TreeGrafter"/>
</dbReference>
<gene>
    <name evidence="6" type="ORF">COV04_00235</name>
</gene>
<evidence type="ECO:0000256" key="3">
    <source>
        <dbReference type="ARBA" id="ARBA00022729"/>
    </source>
</evidence>
<dbReference type="Gene3D" id="3.40.190.10">
    <property type="entry name" value="Periplasmic binding protein-like II"/>
    <property type="match status" value="1"/>
</dbReference>
<accession>A0A2M8LFS7</accession>
<dbReference type="PANTHER" id="PTHR30290">
    <property type="entry name" value="PERIPLASMIC BINDING COMPONENT OF ABC TRANSPORTER"/>
    <property type="match status" value="1"/>
</dbReference>
<name>A0A2M8LFS7_9BACT</name>
<evidence type="ECO:0000256" key="4">
    <source>
        <dbReference type="SAM" id="MobiDB-lite"/>
    </source>
</evidence>
<dbReference type="Proteomes" id="UP000231152">
    <property type="component" value="Unassembled WGS sequence"/>
</dbReference>
<dbReference type="Pfam" id="PF00496">
    <property type="entry name" value="SBP_bac_5"/>
    <property type="match status" value="1"/>
</dbReference>
<comment type="similarity">
    <text evidence="1">Belongs to the bacterial solute-binding protein 5 family.</text>
</comment>
<evidence type="ECO:0000313" key="6">
    <source>
        <dbReference type="EMBL" id="PJE76297.1"/>
    </source>
</evidence>
<dbReference type="PIRSF" id="PIRSF002741">
    <property type="entry name" value="MppA"/>
    <property type="match status" value="1"/>
</dbReference>
<keyword evidence="2" id="KW-0813">Transport</keyword>
<proteinExistence type="inferred from homology"/>
<dbReference type="Gene3D" id="3.90.76.10">
    <property type="entry name" value="Dipeptide-binding Protein, Domain 1"/>
    <property type="match status" value="1"/>
</dbReference>
<reference evidence="6 7" key="1">
    <citation type="submission" date="2017-09" db="EMBL/GenBank/DDBJ databases">
        <title>Depth-based differentiation of microbial function through sediment-hosted aquifers and enrichment of novel symbionts in the deep terrestrial subsurface.</title>
        <authorList>
            <person name="Probst A.J."/>
            <person name="Ladd B."/>
            <person name="Jarett J.K."/>
            <person name="Geller-Mcgrath D.E."/>
            <person name="Sieber C.M."/>
            <person name="Emerson J.B."/>
            <person name="Anantharaman K."/>
            <person name="Thomas B.C."/>
            <person name="Malmstrom R."/>
            <person name="Stieglmeier M."/>
            <person name="Klingl A."/>
            <person name="Woyke T."/>
            <person name="Ryan C.M."/>
            <person name="Banfield J.F."/>
        </authorList>
    </citation>
    <scope>NUCLEOTIDE SEQUENCE [LARGE SCALE GENOMIC DNA]</scope>
    <source>
        <strain evidence="6">CG10_big_fil_rev_8_21_14_0_10_48_11</strain>
    </source>
</reference>
<dbReference type="InterPro" id="IPR030678">
    <property type="entry name" value="Peptide/Ni-bd"/>
</dbReference>
<comment type="caution">
    <text evidence="6">The sequence shown here is derived from an EMBL/GenBank/DDBJ whole genome shotgun (WGS) entry which is preliminary data.</text>
</comment>
<dbReference type="GO" id="GO:0043190">
    <property type="term" value="C:ATP-binding cassette (ABC) transporter complex"/>
    <property type="evidence" value="ECO:0007669"/>
    <property type="project" value="InterPro"/>
</dbReference>
<dbReference type="SUPFAM" id="SSF53850">
    <property type="entry name" value="Periplasmic binding protein-like II"/>
    <property type="match status" value="1"/>
</dbReference>
<dbReference type="InterPro" id="IPR000914">
    <property type="entry name" value="SBP_5_dom"/>
</dbReference>
<evidence type="ECO:0000259" key="5">
    <source>
        <dbReference type="Pfam" id="PF00496"/>
    </source>
</evidence>
<feature type="compositionally biased region" description="Basic and acidic residues" evidence="4">
    <location>
        <begin position="1"/>
        <end position="14"/>
    </location>
</feature>
<sequence>MEQPHHSEAERTESRSSVTHGVRKLLPKNFLLRLQKTGQVLPSARQLVHAANIFSKRERQILATCFALITASVIWLGVNQVSAHLTADPATGGTYQEALVGQPRFLNPVFAGAQAVDVDLTRLIFSGLFRYDKNLKPVPDLTASYSISDDGRSYTVVLRDDVLWHDNEPLTIDDVVFTYESLTDPDLRSPLGATFRGVVIERVDDHTIRFTLKEPYTGFLDALTVGIIPQHIWGSIPTTQWRLADFNIRPVGSGPWQFASLNQDRDGFIKSYSLTQADSLPNTGYLDRLVFKFFADEPSAIQALKNHSVDGFALLSSDGLKELSHGEGGFTHYDLRLPAVSAVFFNLGQSGPLTTLAIRQALDMAIDRRALVLDALLGEATVSTGPLPATLINNDIKDSPHFDKAAAEKLLDQSGWKRDGDVRKNKKGEPLNVTLTVIDRDPDRTAGQFIQAAWQAIGVSTKIDLISPATPTNVQRSVLRPRAYQALLYTIVYGAWTDPYPFWHSSQRVDPGLNLSLFSNDAADKAIETIRRAQDDATASKSYEALRNAIDDTVPAAFLYTPVRQYIISDDVRGIMVTKVASLADRFNDIASWYTKTNQRLTW</sequence>
<feature type="region of interest" description="Disordered" evidence="4">
    <location>
        <begin position="1"/>
        <end position="20"/>
    </location>
</feature>